<dbReference type="Pfam" id="PF00583">
    <property type="entry name" value="Acetyltransf_1"/>
    <property type="match status" value="1"/>
</dbReference>
<reference evidence="3" key="1">
    <citation type="submission" date="2017-09" db="EMBL/GenBank/DDBJ databases">
        <title>Depth-based differentiation of microbial function through sediment-hosted aquifers and enrichment of novel symbionts in the deep terrestrial subsurface.</title>
        <authorList>
            <person name="Probst A.J."/>
            <person name="Ladd B."/>
            <person name="Jarett J.K."/>
            <person name="Geller-Mcgrath D.E."/>
            <person name="Sieber C.M.K."/>
            <person name="Emerson J.B."/>
            <person name="Anantharaman K."/>
            <person name="Thomas B.C."/>
            <person name="Malmstrom R."/>
            <person name="Stieglmeier M."/>
            <person name="Klingl A."/>
            <person name="Woyke T."/>
            <person name="Ryan C.M."/>
            <person name="Banfield J.F."/>
        </authorList>
    </citation>
    <scope>NUCLEOTIDE SEQUENCE [LARGE SCALE GENOMIC DNA]</scope>
</reference>
<dbReference type="PROSITE" id="PS51186">
    <property type="entry name" value="GNAT"/>
    <property type="match status" value="1"/>
</dbReference>
<dbReference type="InterPro" id="IPR016181">
    <property type="entry name" value="Acyl_CoA_acyltransferase"/>
</dbReference>
<feature type="domain" description="N-acetyltransferase" evidence="1">
    <location>
        <begin position="1"/>
        <end position="150"/>
    </location>
</feature>
<dbReference type="AlphaFoldDB" id="A0A2M8LGJ6"/>
<name>A0A2M8LGJ6_9BACT</name>
<dbReference type="CDD" id="cd04301">
    <property type="entry name" value="NAT_SF"/>
    <property type="match status" value="1"/>
</dbReference>
<dbReference type="SUPFAM" id="SSF55729">
    <property type="entry name" value="Acyl-CoA N-acyltransferases (Nat)"/>
    <property type="match status" value="1"/>
</dbReference>
<dbReference type="EMBL" id="PFEU01000018">
    <property type="protein sequence ID" value="PJE76574.1"/>
    <property type="molecule type" value="Genomic_DNA"/>
</dbReference>
<sequence>MSVTYTHPMSLPETIWEMLARTLSAEPKIDSTRNTPEALKDLYQRHLAVVLMNGNDPVGFIAVWPVEPGFVEIGSVWVDKDFRGQGLSHQIYDAVPGLPGIQNVIAFGVTTNPISVHVGERVGLTIVEDWTTPVSWRLSCGPCEVVAPADQPTCKKRNTSCWLRIIEK</sequence>
<comment type="caution">
    <text evidence="2">The sequence shown here is derived from an EMBL/GenBank/DDBJ whole genome shotgun (WGS) entry which is preliminary data.</text>
</comment>
<evidence type="ECO:0000313" key="2">
    <source>
        <dbReference type="EMBL" id="PJE76574.1"/>
    </source>
</evidence>
<organism evidence="2 3">
    <name type="scientific">Candidatus Uhrbacteria bacterium CG10_big_fil_rev_8_21_14_0_10_48_16</name>
    <dbReference type="NCBI Taxonomy" id="1975038"/>
    <lineage>
        <taxon>Bacteria</taxon>
        <taxon>Candidatus Uhriibacteriota</taxon>
    </lineage>
</organism>
<accession>A0A2M8LGJ6</accession>
<dbReference type="Gene3D" id="3.40.630.30">
    <property type="match status" value="1"/>
</dbReference>
<dbReference type="GO" id="GO:0016747">
    <property type="term" value="F:acyltransferase activity, transferring groups other than amino-acyl groups"/>
    <property type="evidence" value="ECO:0007669"/>
    <property type="project" value="InterPro"/>
</dbReference>
<proteinExistence type="predicted"/>
<evidence type="ECO:0000259" key="1">
    <source>
        <dbReference type="PROSITE" id="PS51186"/>
    </source>
</evidence>
<protein>
    <recommendedName>
        <fullName evidence="1">N-acetyltransferase domain-containing protein</fullName>
    </recommendedName>
</protein>
<gene>
    <name evidence="2" type="ORF">COV05_04365</name>
</gene>
<dbReference type="InterPro" id="IPR000182">
    <property type="entry name" value="GNAT_dom"/>
</dbReference>
<dbReference type="Proteomes" id="UP000231436">
    <property type="component" value="Unassembled WGS sequence"/>
</dbReference>
<evidence type="ECO:0000313" key="3">
    <source>
        <dbReference type="Proteomes" id="UP000231436"/>
    </source>
</evidence>